<feature type="chain" id="PRO_5014239513" evidence="1">
    <location>
        <begin position="18"/>
        <end position="143"/>
    </location>
</feature>
<evidence type="ECO:0000313" key="3">
    <source>
        <dbReference type="EMBL" id="CUU78001.1"/>
    </source>
</evidence>
<keyword evidence="1" id="KW-0732">Signal</keyword>
<dbReference type="InterPro" id="IPR007410">
    <property type="entry name" value="LpqE-like"/>
</dbReference>
<dbReference type="EMBL" id="NIQP01000002">
    <property type="protein sequence ID" value="PPB72519.1"/>
    <property type="molecule type" value="Genomic_DNA"/>
</dbReference>
<name>A0A2S5JBA0_CAMHY</name>
<accession>A0A0S4SEX5</accession>
<dbReference type="EMBL" id="FAVB01000002">
    <property type="protein sequence ID" value="CUU78001.1"/>
    <property type="molecule type" value="Genomic_DNA"/>
</dbReference>
<evidence type="ECO:0000313" key="7">
    <source>
        <dbReference type="Proteomes" id="UP000239685"/>
    </source>
</evidence>
<dbReference type="Proteomes" id="UP000052257">
    <property type="component" value="Unassembled WGS sequence"/>
</dbReference>
<accession>A0A2S5JBA0</accession>
<dbReference type="SUPFAM" id="SSF110087">
    <property type="entry name" value="DR1885-like metal-binding protein"/>
    <property type="match status" value="1"/>
</dbReference>
<protein>
    <submittedName>
        <fullName evidence="2">Copper metallochaperone, bacterial analog of Cox17 protein</fullName>
    </submittedName>
</protein>
<reference evidence="5 6" key="1">
    <citation type="submission" date="2015-11" db="EMBL/GenBank/DDBJ databases">
        <authorList>
            <consortium name="Pathogen Informatics"/>
        </authorList>
    </citation>
    <scope>NUCLEOTIDE SEQUENCE [LARGE SCALE GENOMIC DNA]</scope>
    <source>
        <strain evidence="3 5">006A-0059</strain>
        <strain evidence="2 6">006A-0191</strain>
    </source>
</reference>
<dbReference type="RefSeq" id="WP_034961839.1">
    <property type="nucleotide sequence ID" value="NZ_CBCRTP010000008.1"/>
</dbReference>
<evidence type="ECO:0000313" key="6">
    <source>
        <dbReference type="Proteomes" id="UP000052257"/>
    </source>
</evidence>
<evidence type="ECO:0000256" key="1">
    <source>
        <dbReference type="SAM" id="SignalP"/>
    </source>
</evidence>
<dbReference type="AlphaFoldDB" id="A0A2S5JBA0"/>
<evidence type="ECO:0000313" key="4">
    <source>
        <dbReference type="EMBL" id="PPB72519.1"/>
    </source>
</evidence>
<dbReference type="PANTHER" id="PTHR36302">
    <property type="entry name" value="BLR7088 PROTEIN"/>
    <property type="match status" value="1"/>
</dbReference>
<dbReference type="Proteomes" id="UP000052237">
    <property type="component" value="Unassembled WGS sequence"/>
</dbReference>
<evidence type="ECO:0000313" key="2">
    <source>
        <dbReference type="EMBL" id="CUU71205.1"/>
    </source>
</evidence>
<dbReference type="Pfam" id="PF04314">
    <property type="entry name" value="PCuAC"/>
    <property type="match status" value="1"/>
</dbReference>
<dbReference type="Gene3D" id="2.60.40.1890">
    <property type="entry name" value="PCu(A)C copper chaperone"/>
    <property type="match status" value="1"/>
</dbReference>
<comment type="caution">
    <text evidence="2">The sequence shown here is derived from an EMBL/GenBank/DDBJ whole genome shotgun (WGS) entry which is preliminary data.</text>
</comment>
<dbReference type="InterPro" id="IPR058248">
    <property type="entry name" value="Lxx211020-like"/>
</dbReference>
<reference evidence="4 7" key="2">
    <citation type="submission" date="2017-06" db="EMBL/GenBank/DDBJ databases">
        <title>Updating the genomic taxonomy and epidemiology of Campylobacter hyointestinalis; discovery in New Zealand farmed ruminants.</title>
        <authorList>
            <person name="Wilkinson D.A."/>
            <person name="Fayaz A."/>
            <person name="Biggs P.J."/>
            <person name="Midwinter A.C."/>
        </authorList>
    </citation>
    <scope>NUCLEOTIDE SEQUENCE [LARGE SCALE GENOMIC DNA]</scope>
    <source>
        <strain evidence="4 7">S1614a</strain>
    </source>
</reference>
<dbReference type="PANTHER" id="PTHR36302:SF1">
    <property type="entry name" value="COPPER CHAPERONE PCU(A)C"/>
    <property type="match status" value="1"/>
</dbReference>
<evidence type="ECO:0000313" key="5">
    <source>
        <dbReference type="Proteomes" id="UP000052237"/>
    </source>
</evidence>
<sequence length="143" mass="15190">MTKFMLSAALAAVFAFGADIDVNGAFAKATPPNAQNSAAFMTITNNTDQNISLVSASNSVSKFTELHTHVSENGMKKMIQIPQIDIPAKSSVELKPGGLHIMMIGLSKAVNPGDKVDLTLNFSNGKSIDLKGVEAKKLQPMKK</sequence>
<dbReference type="EMBL" id="FAUW01000001">
    <property type="protein sequence ID" value="CUU71205.1"/>
    <property type="molecule type" value="Genomic_DNA"/>
</dbReference>
<dbReference type="InterPro" id="IPR036182">
    <property type="entry name" value="PCuAC_sf"/>
</dbReference>
<organism evidence="2 6">
    <name type="scientific">Campylobacter hyointestinalis subsp. hyointestinalis</name>
    <dbReference type="NCBI Taxonomy" id="91352"/>
    <lineage>
        <taxon>Bacteria</taxon>
        <taxon>Pseudomonadati</taxon>
        <taxon>Campylobacterota</taxon>
        <taxon>Epsilonproteobacteria</taxon>
        <taxon>Campylobacterales</taxon>
        <taxon>Campylobacteraceae</taxon>
        <taxon>Campylobacter</taxon>
    </lineage>
</organism>
<gene>
    <name evidence="4" type="ORF">CDQ78_02870</name>
    <name evidence="3" type="ORF">ERS686654_00913</name>
    <name evidence="2" type="ORF">ERS739220_00313</name>
</gene>
<keyword evidence="5" id="KW-1185">Reference proteome</keyword>
<feature type="signal peptide" evidence="1">
    <location>
        <begin position="1"/>
        <end position="17"/>
    </location>
</feature>
<dbReference type="Proteomes" id="UP000239685">
    <property type="component" value="Unassembled WGS sequence"/>
</dbReference>
<proteinExistence type="predicted"/>